<gene>
    <name evidence="3" type="ORF">Tci_055487</name>
</gene>
<evidence type="ECO:0000256" key="2">
    <source>
        <dbReference type="SAM" id="MobiDB-lite"/>
    </source>
</evidence>
<accession>A0A6L2ND42</accession>
<evidence type="ECO:0000256" key="1">
    <source>
        <dbReference type="SAM" id="Coils"/>
    </source>
</evidence>
<feature type="region of interest" description="Disordered" evidence="2">
    <location>
        <begin position="232"/>
        <end position="253"/>
    </location>
</feature>
<dbReference type="AlphaFoldDB" id="A0A6L2ND42"/>
<sequence length="767" mass="85056">MDARLDALSIDFDEELYPHMLTVIAGRRWVIGHGLRLALMKCAESLEMRQAFADVVSAGVAKGMGRDTVQLETAVNTISHEYLLEFTSEYSIPKMLHPELPGPKDRIVDFPEGKVGVYTRFFEFANFCFPVSQFLFDVLGWMSFSKRSGKNTPQCYTKPLDSLKNWNNRFFWVDERVFPTVVDWRTNAPKDGMQTEGTYSIEAVRALDTHRTPIQKQPEMLLDGSIQFDSCPKSYEDDPAAATDSSGVPSTIERSPLDFAHEVGASDQGTAAPEMSPSGDVPANAALGAGQAEGTTATDHPAPESRKKGRDGTDGLASTVFVPEDAFAGVSDPDPLSFADAPSRHPVDVAQSSQEWGFTNGSLLDTPEACQDLVDHAAPPGYFPELLHTHNEEFLGQYNVNLARQVAMGSQLCLRFEQEAKLLRKSVAQVARRDKRIQARELEIKNLEPLLETEADMKKAAKDKSAGLIKKLEDMRARFSNLQVSNEHLSQQVATLQEQVSGEEKLKATFEEFKRYEDDWVERWCAELDARLDALSIDFDEELYPHMLMVIAGRRWVIGHGLRLAVMKCGESLEMWQAFADVVSAGIAKGMSEGLRHGLEHGQAQLNVESIEAYDPEAEAKFVAALQALKDLKYPLLDKLEGLKDAPIDVITAALYLESDTGDDASQYICDLRPSSSQLTIPVYPEVRDPRNPWTYKEEIKLADAIAANINRAEKKKKCRIVCRTHGVGSAHHARSDDVPMSVPMVVPQGLALLLADAATQTEFEDT</sequence>
<feature type="compositionally biased region" description="Basic and acidic residues" evidence="2">
    <location>
        <begin position="301"/>
        <end position="313"/>
    </location>
</feature>
<evidence type="ECO:0000313" key="3">
    <source>
        <dbReference type="EMBL" id="GEU83509.1"/>
    </source>
</evidence>
<name>A0A6L2ND42_TANCI</name>
<proteinExistence type="predicted"/>
<feature type="coiled-coil region" evidence="1">
    <location>
        <begin position="458"/>
        <end position="506"/>
    </location>
</feature>
<feature type="region of interest" description="Disordered" evidence="2">
    <location>
        <begin position="266"/>
        <end position="316"/>
    </location>
</feature>
<comment type="caution">
    <text evidence="3">The sequence shown here is derived from an EMBL/GenBank/DDBJ whole genome shotgun (WGS) entry which is preliminary data.</text>
</comment>
<organism evidence="3">
    <name type="scientific">Tanacetum cinerariifolium</name>
    <name type="common">Dalmatian daisy</name>
    <name type="synonym">Chrysanthemum cinerariifolium</name>
    <dbReference type="NCBI Taxonomy" id="118510"/>
    <lineage>
        <taxon>Eukaryota</taxon>
        <taxon>Viridiplantae</taxon>
        <taxon>Streptophyta</taxon>
        <taxon>Embryophyta</taxon>
        <taxon>Tracheophyta</taxon>
        <taxon>Spermatophyta</taxon>
        <taxon>Magnoliopsida</taxon>
        <taxon>eudicotyledons</taxon>
        <taxon>Gunneridae</taxon>
        <taxon>Pentapetalae</taxon>
        <taxon>asterids</taxon>
        <taxon>campanulids</taxon>
        <taxon>Asterales</taxon>
        <taxon>Asteraceae</taxon>
        <taxon>Asteroideae</taxon>
        <taxon>Anthemideae</taxon>
        <taxon>Anthemidinae</taxon>
        <taxon>Tanacetum</taxon>
    </lineage>
</organism>
<evidence type="ECO:0008006" key="4">
    <source>
        <dbReference type="Google" id="ProtNLM"/>
    </source>
</evidence>
<keyword evidence="1" id="KW-0175">Coiled coil</keyword>
<protein>
    <recommendedName>
        <fullName evidence="4">Transposase (Putative), gypsy type</fullName>
    </recommendedName>
</protein>
<feature type="compositionally biased region" description="Polar residues" evidence="2">
    <location>
        <begin position="243"/>
        <end position="253"/>
    </location>
</feature>
<reference evidence="3" key="1">
    <citation type="journal article" date="2019" name="Sci. Rep.">
        <title>Draft genome of Tanacetum cinerariifolium, the natural source of mosquito coil.</title>
        <authorList>
            <person name="Yamashiro T."/>
            <person name="Shiraishi A."/>
            <person name="Satake H."/>
            <person name="Nakayama K."/>
        </authorList>
    </citation>
    <scope>NUCLEOTIDE SEQUENCE</scope>
</reference>
<dbReference type="EMBL" id="BKCJ010008697">
    <property type="protein sequence ID" value="GEU83509.1"/>
    <property type="molecule type" value="Genomic_DNA"/>
</dbReference>